<name>A0ABW1ZIQ6_9DEIO</name>
<evidence type="ECO:0000313" key="3">
    <source>
        <dbReference type="Proteomes" id="UP001596317"/>
    </source>
</evidence>
<evidence type="ECO:0000256" key="1">
    <source>
        <dbReference type="SAM" id="MobiDB-lite"/>
    </source>
</evidence>
<gene>
    <name evidence="2" type="ORF">ACFP90_08495</name>
</gene>
<feature type="compositionally biased region" description="Basic and acidic residues" evidence="1">
    <location>
        <begin position="1"/>
        <end position="10"/>
    </location>
</feature>
<comment type="caution">
    <text evidence="2">The sequence shown here is derived from an EMBL/GenBank/DDBJ whole genome shotgun (WGS) entry which is preliminary data.</text>
</comment>
<accession>A0ABW1ZIQ6</accession>
<dbReference type="Proteomes" id="UP001596317">
    <property type="component" value="Unassembled WGS sequence"/>
</dbReference>
<protein>
    <submittedName>
        <fullName evidence="2">Uncharacterized protein</fullName>
    </submittedName>
</protein>
<organism evidence="2 3">
    <name type="scientific">Deinococcus multiflagellatus</name>
    <dbReference type="NCBI Taxonomy" id="1656887"/>
    <lineage>
        <taxon>Bacteria</taxon>
        <taxon>Thermotogati</taxon>
        <taxon>Deinococcota</taxon>
        <taxon>Deinococci</taxon>
        <taxon>Deinococcales</taxon>
        <taxon>Deinococcaceae</taxon>
        <taxon>Deinococcus</taxon>
    </lineage>
</organism>
<feature type="compositionally biased region" description="Low complexity" evidence="1">
    <location>
        <begin position="19"/>
        <end position="37"/>
    </location>
</feature>
<dbReference type="RefSeq" id="WP_380055376.1">
    <property type="nucleotide sequence ID" value="NZ_JBHSWB010000001.1"/>
</dbReference>
<dbReference type="EMBL" id="JBHSWB010000001">
    <property type="protein sequence ID" value="MFC6660393.1"/>
    <property type="molecule type" value="Genomic_DNA"/>
</dbReference>
<evidence type="ECO:0000313" key="2">
    <source>
        <dbReference type="EMBL" id="MFC6660393.1"/>
    </source>
</evidence>
<feature type="region of interest" description="Disordered" evidence="1">
    <location>
        <begin position="1"/>
        <end position="61"/>
    </location>
</feature>
<keyword evidence="3" id="KW-1185">Reference proteome</keyword>
<reference evidence="3" key="1">
    <citation type="journal article" date="2019" name="Int. J. Syst. Evol. Microbiol.">
        <title>The Global Catalogue of Microorganisms (GCM) 10K type strain sequencing project: providing services to taxonomists for standard genome sequencing and annotation.</title>
        <authorList>
            <consortium name="The Broad Institute Genomics Platform"/>
            <consortium name="The Broad Institute Genome Sequencing Center for Infectious Disease"/>
            <person name="Wu L."/>
            <person name="Ma J."/>
        </authorList>
    </citation>
    <scope>NUCLEOTIDE SEQUENCE [LARGE SCALE GENOMIC DNA]</scope>
    <source>
        <strain evidence="3">CCUG 63830</strain>
    </source>
</reference>
<proteinExistence type="predicted"/>
<sequence length="92" mass="9820">MGHALPERRRTASHAPAGAADPSCSDPSCPAPNRAAPSRPPRGPGQCPLDPRRAPEAAARPLSPEALRRAIQAEEQRQVFALLGRLRRSRAS</sequence>